<dbReference type="EMBL" id="JANBVO010000019">
    <property type="protein sequence ID" value="KAJ9143390.1"/>
    <property type="molecule type" value="Genomic_DNA"/>
</dbReference>
<evidence type="ECO:0000256" key="1">
    <source>
        <dbReference type="ARBA" id="ARBA00006328"/>
    </source>
</evidence>
<gene>
    <name evidence="5" type="ORF">NKR23_g6511</name>
</gene>
<evidence type="ECO:0000256" key="3">
    <source>
        <dbReference type="ARBA" id="ARBA00023002"/>
    </source>
</evidence>
<dbReference type="AlphaFoldDB" id="A0AA38RVU2"/>
<comment type="caution">
    <text evidence="5">The sequence shown here is derived from an EMBL/GenBank/DDBJ whole genome shotgun (WGS) entry which is preliminary data.</text>
</comment>
<name>A0AA38RVU2_9PEZI</name>
<protein>
    <submittedName>
        <fullName evidence="5">NAD dependent epimerase</fullName>
    </submittedName>
</protein>
<dbReference type="InterPro" id="IPR036291">
    <property type="entry name" value="NAD(P)-bd_dom_sf"/>
</dbReference>
<dbReference type="GO" id="GO:0005634">
    <property type="term" value="C:nucleus"/>
    <property type="evidence" value="ECO:0007669"/>
    <property type="project" value="TreeGrafter"/>
</dbReference>
<dbReference type="PANTHER" id="PTHR42748:SF30">
    <property type="entry name" value="NMRA-LIKE DOMAIN-CONTAINING PROTEIN"/>
    <property type="match status" value="1"/>
</dbReference>
<dbReference type="SUPFAM" id="SSF51735">
    <property type="entry name" value="NAD(P)-binding Rossmann-fold domains"/>
    <property type="match status" value="1"/>
</dbReference>
<evidence type="ECO:0000256" key="2">
    <source>
        <dbReference type="ARBA" id="ARBA00022857"/>
    </source>
</evidence>
<dbReference type="Gene3D" id="3.40.50.720">
    <property type="entry name" value="NAD(P)-binding Rossmann-like Domain"/>
    <property type="match status" value="1"/>
</dbReference>
<keyword evidence="2" id="KW-0521">NADP</keyword>
<dbReference type="Gene3D" id="3.90.25.10">
    <property type="entry name" value="UDP-galactose 4-epimerase, domain 1"/>
    <property type="match status" value="1"/>
</dbReference>
<sequence length="305" mass="33322">MSNPTVFVASATGTIGGAVARQLRAINWGVRTTTRNPDSPAAKALADIGVEVTKGSWDDETALEAAISGTQLLFLNLFPDLTDAGHELQQARAIIRIARSAGVSHLVYSSGFRIEDRGVDPGELAARVRASKRRIEEETQAAGFAHWTILRPGFFMANFLEPKVRMYPGATETGVFTVAYTADMPVPLVDHEDVGRFAVAALRDPARFGGREVTVASEIVPLREALAQLSQVAGKTIRGYYLSDEEIEQQKGSNIFLGSQVAARKMAQQADMEEIKGWGIPLTPFVEFLEREKDAVQQTYRNVKE</sequence>
<dbReference type="Pfam" id="PF05368">
    <property type="entry name" value="NmrA"/>
    <property type="match status" value="1"/>
</dbReference>
<dbReference type="GO" id="GO:0016491">
    <property type="term" value="F:oxidoreductase activity"/>
    <property type="evidence" value="ECO:0007669"/>
    <property type="project" value="UniProtKB-KW"/>
</dbReference>
<comment type="similarity">
    <text evidence="1">Belongs to the NmrA-type oxidoreductase family.</text>
</comment>
<dbReference type="InterPro" id="IPR008030">
    <property type="entry name" value="NmrA-like"/>
</dbReference>
<evidence type="ECO:0000259" key="4">
    <source>
        <dbReference type="Pfam" id="PF05368"/>
    </source>
</evidence>
<dbReference type="InterPro" id="IPR051164">
    <property type="entry name" value="NmrA-like_oxidored"/>
</dbReference>
<evidence type="ECO:0000313" key="5">
    <source>
        <dbReference type="EMBL" id="KAJ9143390.1"/>
    </source>
</evidence>
<feature type="domain" description="NmrA-like" evidence="4">
    <location>
        <begin position="4"/>
        <end position="250"/>
    </location>
</feature>
<proteinExistence type="inferred from homology"/>
<accession>A0AA38RVU2</accession>
<reference evidence="5" key="1">
    <citation type="submission" date="2022-07" db="EMBL/GenBank/DDBJ databases">
        <title>Fungi with potential for degradation of polypropylene.</title>
        <authorList>
            <person name="Gostincar C."/>
        </authorList>
    </citation>
    <scope>NUCLEOTIDE SEQUENCE</scope>
    <source>
        <strain evidence="5">EXF-13308</strain>
    </source>
</reference>
<dbReference type="Proteomes" id="UP001174694">
    <property type="component" value="Unassembled WGS sequence"/>
</dbReference>
<keyword evidence="3" id="KW-0560">Oxidoreductase</keyword>
<evidence type="ECO:0000313" key="6">
    <source>
        <dbReference type="Proteomes" id="UP001174694"/>
    </source>
</evidence>
<keyword evidence="6" id="KW-1185">Reference proteome</keyword>
<dbReference type="PANTHER" id="PTHR42748">
    <property type="entry name" value="NITROGEN METABOLITE REPRESSION PROTEIN NMRA FAMILY MEMBER"/>
    <property type="match status" value="1"/>
</dbReference>
<organism evidence="5 6">
    <name type="scientific">Pleurostoma richardsiae</name>
    <dbReference type="NCBI Taxonomy" id="41990"/>
    <lineage>
        <taxon>Eukaryota</taxon>
        <taxon>Fungi</taxon>
        <taxon>Dikarya</taxon>
        <taxon>Ascomycota</taxon>
        <taxon>Pezizomycotina</taxon>
        <taxon>Sordariomycetes</taxon>
        <taxon>Sordariomycetidae</taxon>
        <taxon>Calosphaeriales</taxon>
        <taxon>Pleurostomataceae</taxon>
        <taxon>Pleurostoma</taxon>
    </lineage>
</organism>